<dbReference type="Pfam" id="PF00702">
    <property type="entry name" value="Hydrolase"/>
    <property type="match status" value="1"/>
</dbReference>
<keyword evidence="1 2" id="KW-0378">Hydrolase</keyword>
<dbReference type="EMBL" id="JAGETZ010000004">
    <property type="protein sequence ID" value="MBO2009509.1"/>
    <property type="molecule type" value="Genomic_DNA"/>
</dbReference>
<evidence type="ECO:0000313" key="2">
    <source>
        <dbReference type="EMBL" id="MBO2009509.1"/>
    </source>
</evidence>
<protein>
    <submittedName>
        <fullName evidence="2">HAD family hydrolase</fullName>
    </submittedName>
</protein>
<evidence type="ECO:0000313" key="3">
    <source>
        <dbReference type="Proteomes" id="UP000664369"/>
    </source>
</evidence>
<dbReference type="PANTHER" id="PTHR43316">
    <property type="entry name" value="HYDROLASE, HALOACID DELAHOGENASE-RELATED"/>
    <property type="match status" value="1"/>
</dbReference>
<dbReference type="RefSeq" id="WP_208175140.1">
    <property type="nucleotide sequence ID" value="NZ_JAGETZ010000004.1"/>
</dbReference>
<dbReference type="Gene3D" id="3.40.50.1000">
    <property type="entry name" value="HAD superfamily/HAD-like"/>
    <property type="match status" value="1"/>
</dbReference>
<dbReference type="Proteomes" id="UP000664369">
    <property type="component" value="Unassembled WGS sequence"/>
</dbReference>
<reference evidence="2 3" key="1">
    <citation type="submission" date="2021-03" db="EMBL/GenBank/DDBJ databases">
        <authorList>
            <person name="Kim M.K."/>
        </authorList>
    </citation>
    <scope>NUCLEOTIDE SEQUENCE [LARGE SCALE GENOMIC DNA]</scope>
    <source>
        <strain evidence="2 3">BT442</strain>
    </source>
</reference>
<organism evidence="2 3">
    <name type="scientific">Hymenobacter negativus</name>
    <dbReference type="NCBI Taxonomy" id="2795026"/>
    <lineage>
        <taxon>Bacteria</taxon>
        <taxon>Pseudomonadati</taxon>
        <taxon>Bacteroidota</taxon>
        <taxon>Cytophagia</taxon>
        <taxon>Cytophagales</taxon>
        <taxon>Hymenobacteraceae</taxon>
        <taxon>Hymenobacter</taxon>
    </lineage>
</organism>
<dbReference type="SFLD" id="SFLDS00003">
    <property type="entry name" value="Haloacid_Dehalogenase"/>
    <property type="match status" value="1"/>
</dbReference>
<dbReference type="SUPFAM" id="SSF56784">
    <property type="entry name" value="HAD-like"/>
    <property type="match status" value="1"/>
</dbReference>
<comment type="caution">
    <text evidence="2">The sequence shown here is derived from an EMBL/GenBank/DDBJ whole genome shotgun (WGS) entry which is preliminary data.</text>
</comment>
<keyword evidence="3" id="KW-1185">Reference proteome</keyword>
<dbReference type="InterPro" id="IPR051540">
    <property type="entry name" value="S-2-haloacid_dehalogenase"/>
</dbReference>
<dbReference type="GO" id="GO:0016787">
    <property type="term" value="F:hydrolase activity"/>
    <property type="evidence" value="ECO:0007669"/>
    <property type="project" value="UniProtKB-KW"/>
</dbReference>
<evidence type="ECO:0000256" key="1">
    <source>
        <dbReference type="ARBA" id="ARBA00022801"/>
    </source>
</evidence>
<dbReference type="Gene3D" id="1.10.150.660">
    <property type="match status" value="1"/>
</dbReference>
<proteinExistence type="predicted"/>
<dbReference type="InterPro" id="IPR023214">
    <property type="entry name" value="HAD_sf"/>
</dbReference>
<dbReference type="SFLD" id="SFLDG01129">
    <property type="entry name" value="C1.5:_HAD__Beta-PGM__Phosphata"/>
    <property type="match status" value="1"/>
</dbReference>
<dbReference type="InterPro" id="IPR036412">
    <property type="entry name" value="HAD-like_sf"/>
</dbReference>
<dbReference type="NCBIfam" id="TIGR01549">
    <property type="entry name" value="HAD-SF-IA-v1"/>
    <property type="match status" value="1"/>
</dbReference>
<sequence length="215" mass="23797">MAITYVLFDAANTLINKPMLWERMQGVLVAAGHHIPSDLLRRNHKLMSECLHFPDRTSQEFYQKFNAELLYSLGIIPTETLLTDIFRACTYLPWVAFADTSVLTGLQRPLGIVSNFNNTLPQLVDGLFGPNVFRDIVVSELKGVAKPQLAFYEAALAAAGVPAAEILYVGDSIKLDMEPALALGMQAVLIDRDGAFPCYPHRIDSFAQLPNMLAE</sequence>
<accession>A0ABS3QE44</accession>
<gene>
    <name evidence="2" type="ORF">J4E00_10640</name>
</gene>
<name>A0ABS3QE44_9BACT</name>
<dbReference type="InterPro" id="IPR006439">
    <property type="entry name" value="HAD-SF_hydro_IA"/>
</dbReference>